<dbReference type="GeneID" id="110220505"/>
<dbReference type="SUPFAM" id="SSF118196">
    <property type="entry name" value="YaeB-like"/>
    <property type="match status" value="2"/>
</dbReference>
<evidence type="ECO:0000259" key="10">
    <source>
        <dbReference type="PROSITE" id="PS51668"/>
    </source>
</evidence>
<dbReference type="GO" id="GO:0030488">
    <property type="term" value="P:tRNA methylation"/>
    <property type="evidence" value="ECO:0007669"/>
    <property type="project" value="Ensembl"/>
</dbReference>
<dbReference type="FunFam" id="2.40.30.70:FF:000002">
    <property type="entry name" value="tRNA (Adenine(37)-N6)-methyltransferase isoform X1"/>
    <property type="match status" value="1"/>
</dbReference>
<evidence type="ECO:0000256" key="1">
    <source>
        <dbReference type="ARBA" id="ARBA00022603"/>
    </source>
</evidence>
<dbReference type="Proteomes" id="UP000515140">
    <property type="component" value="Unplaced"/>
</dbReference>
<feature type="region of interest" description="Disordered" evidence="9">
    <location>
        <begin position="191"/>
        <end position="225"/>
    </location>
</feature>
<evidence type="ECO:0000313" key="13">
    <source>
        <dbReference type="RefSeq" id="XP_020860204.1"/>
    </source>
</evidence>
<dbReference type="GeneTree" id="ENSGT00390000004643"/>
<gene>
    <name evidence="12 13" type="primary">TRMO</name>
</gene>
<dbReference type="PANTHER" id="PTHR12818:SF0">
    <property type="entry name" value="TRNA (ADENINE(37)-N6)-METHYLTRANSFERASE"/>
    <property type="match status" value="1"/>
</dbReference>
<dbReference type="CDD" id="cd09281">
    <property type="entry name" value="UPF0066"/>
    <property type="match status" value="1"/>
</dbReference>
<dbReference type="FunFam" id="3.30.2310.10:FF:000002">
    <property type="entry name" value="tRNA methyltransferase O"/>
    <property type="match status" value="1"/>
</dbReference>
<dbReference type="CTD" id="51531"/>
<accession>A0A6P5LSQ4</accession>
<dbReference type="RefSeq" id="XP_020860203.1">
    <property type="nucleotide sequence ID" value="XM_021004544.1"/>
</dbReference>
<dbReference type="InterPro" id="IPR036413">
    <property type="entry name" value="YaeB-like_sf"/>
</dbReference>
<dbReference type="Pfam" id="PF01980">
    <property type="entry name" value="TrmO_N"/>
    <property type="match status" value="1"/>
</dbReference>
<evidence type="ECO:0000256" key="3">
    <source>
        <dbReference type="ARBA" id="ARBA00022691"/>
    </source>
</evidence>
<feature type="compositionally biased region" description="Polar residues" evidence="9">
    <location>
        <begin position="253"/>
        <end position="262"/>
    </location>
</feature>
<dbReference type="InterPro" id="IPR036414">
    <property type="entry name" value="YaeB_N_sf"/>
</dbReference>
<evidence type="ECO:0000256" key="9">
    <source>
        <dbReference type="SAM" id="MobiDB-lite"/>
    </source>
</evidence>
<dbReference type="OMA" id="IDMIQGT"/>
<proteinExistence type="inferred from homology"/>
<keyword evidence="1" id="KW-0489">Methyltransferase</keyword>
<dbReference type="NCBIfam" id="TIGR00104">
    <property type="entry name" value="tRNA_TsaA"/>
    <property type="match status" value="1"/>
</dbReference>
<protein>
    <recommendedName>
        <fullName evidence="7">tRNA (adenine(37)-N6)-methyltransferase</fullName>
    </recommendedName>
    <alternativeName>
        <fullName evidence="8">tRNA methyltransferase O</fullName>
    </alternativeName>
</protein>
<dbReference type="RefSeq" id="XP_020860204.1">
    <property type="nucleotide sequence ID" value="XM_021004545.1"/>
</dbReference>
<dbReference type="Gene3D" id="3.30.2310.10">
    <property type="entry name" value="YaeB-like"/>
    <property type="match status" value="1"/>
</dbReference>
<feature type="region of interest" description="Disordered" evidence="9">
    <location>
        <begin position="253"/>
        <end position="305"/>
    </location>
</feature>
<evidence type="ECO:0000256" key="5">
    <source>
        <dbReference type="ARBA" id="ARBA00033753"/>
    </source>
</evidence>
<comment type="catalytic activity">
    <reaction evidence="6">
        <text>N(6)-L-threonylcarbamoyladenosine(37) in tRNA + S-adenosyl-L-methionine = N(6)-methyl,N(6)-L-threonylcarbamoyladenosine(37) in tRNA + S-adenosyl-L-homocysteine + H(+)</text>
        <dbReference type="Rhea" id="RHEA:70027"/>
        <dbReference type="Rhea" id="RHEA-COMP:10163"/>
        <dbReference type="Rhea" id="RHEA-COMP:17808"/>
        <dbReference type="ChEBI" id="CHEBI:15378"/>
        <dbReference type="ChEBI" id="CHEBI:57856"/>
        <dbReference type="ChEBI" id="CHEBI:59789"/>
        <dbReference type="ChEBI" id="CHEBI:74418"/>
        <dbReference type="ChEBI" id="CHEBI:188470"/>
    </reaction>
    <physiologicalReaction direction="left-to-right" evidence="6">
        <dbReference type="Rhea" id="RHEA:70028"/>
    </physiologicalReaction>
</comment>
<evidence type="ECO:0000256" key="7">
    <source>
        <dbReference type="ARBA" id="ARBA00068542"/>
    </source>
</evidence>
<dbReference type="PANTHER" id="PTHR12818">
    <property type="entry name" value="TRNA (ADENINE(37)-N6)-METHYLTRANSFERASE"/>
    <property type="match status" value="1"/>
</dbReference>
<evidence type="ECO:0000313" key="11">
    <source>
        <dbReference type="Proteomes" id="UP000515140"/>
    </source>
</evidence>
<dbReference type="InterPro" id="IPR023370">
    <property type="entry name" value="TrmO-like_N"/>
</dbReference>
<dbReference type="Gene3D" id="2.40.30.70">
    <property type="entry name" value="YaeB-like"/>
    <property type="match status" value="1"/>
</dbReference>
<comment type="similarity">
    <text evidence="5">Belongs to the tRNA methyltransferase O family.</text>
</comment>
<evidence type="ECO:0000256" key="8">
    <source>
        <dbReference type="ARBA" id="ARBA00079732"/>
    </source>
</evidence>
<dbReference type="GO" id="GO:0089715">
    <property type="term" value="F:tRNA (L-threonylcarbamoyladenosine(37)-C2) methyltransferase activity"/>
    <property type="evidence" value="ECO:0007669"/>
    <property type="project" value="Ensembl"/>
</dbReference>
<keyword evidence="3" id="KW-0949">S-adenosyl-L-methionine</keyword>
<feature type="compositionally biased region" description="Polar residues" evidence="9">
    <location>
        <begin position="209"/>
        <end position="219"/>
    </location>
</feature>
<keyword evidence="4" id="KW-0819">tRNA processing</keyword>
<evidence type="ECO:0000256" key="2">
    <source>
        <dbReference type="ARBA" id="ARBA00022679"/>
    </source>
</evidence>
<dbReference type="InterPro" id="IPR040372">
    <property type="entry name" value="YaeB-like"/>
</dbReference>
<dbReference type="KEGG" id="pcw:110220505"/>
<dbReference type="PROSITE" id="PS51668">
    <property type="entry name" value="TSAA_2"/>
    <property type="match status" value="1"/>
</dbReference>
<organism evidence="11 12">
    <name type="scientific">Phascolarctos cinereus</name>
    <name type="common">Koala</name>
    <dbReference type="NCBI Taxonomy" id="38626"/>
    <lineage>
        <taxon>Eukaryota</taxon>
        <taxon>Metazoa</taxon>
        <taxon>Chordata</taxon>
        <taxon>Craniata</taxon>
        <taxon>Vertebrata</taxon>
        <taxon>Euteleostomi</taxon>
        <taxon>Mammalia</taxon>
        <taxon>Metatheria</taxon>
        <taxon>Diprotodontia</taxon>
        <taxon>Phascolarctidae</taxon>
        <taxon>Phascolarctos</taxon>
    </lineage>
</organism>
<feature type="domain" description="TsaA-like" evidence="10">
    <location>
        <begin position="30"/>
        <end position="168"/>
    </location>
</feature>
<reference evidence="12 13" key="1">
    <citation type="submission" date="2025-04" db="UniProtKB">
        <authorList>
            <consortium name="RefSeq"/>
        </authorList>
    </citation>
    <scope>IDENTIFICATION</scope>
    <source>
        <tissue evidence="12 13">Spleen</tissue>
    </source>
</reference>
<evidence type="ECO:0000256" key="6">
    <source>
        <dbReference type="ARBA" id="ARBA00051117"/>
    </source>
</evidence>
<feature type="compositionally biased region" description="Basic and acidic residues" evidence="9">
    <location>
        <begin position="269"/>
        <end position="279"/>
    </location>
</feature>
<evidence type="ECO:0000256" key="4">
    <source>
        <dbReference type="ARBA" id="ARBA00022694"/>
    </source>
</evidence>
<name>A0A6P5LSQ4_PHACI</name>
<dbReference type="AlphaFoldDB" id="A0A6P5LSQ4"/>
<evidence type="ECO:0000313" key="12">
    <source>
        <dbReference type="RefSeq" id="XP_020860203.1"/>
    </source>
</evidence>
<keyword evidence="2" id="KW-0808">Transferase</keyword>
<keyword evidence="11" id="KW-1185">Reference proteome</keyword>
<sequence>MQRSEEPRTPPASTPCGCMKPALETGNILTEPIGYIESCFSAKNGTPRQPTICSLSRACLRIRKSVFNNPEHSVLGLEQFSHVWILFVFHKNGHLSCKAKVQPPRLNGTKTGIFSTRSPHRPNAIGLTLAKLDKVEGGAIYLSGVDMINGTPVLDIKPYIADYDSPQDLVEPLDELNFQERKQREWPHPVHTAGLCEPQQGTEGFRPQYHTTEGNQPEDQTAEEKYLKDKDSAEMKCPLSKCRSTTADCVLETRTNQSSSRDGGQIDLPRPKEGRDRLSVVEGDATTQEKSSETRHASSMGVSSSASCVPSWVKDSPVTTLEVRFTPHAEMDLEHFSSEDSTGVNITSFKYFRSVKEAKCAIIDVLAADPRSVYRRKHCQDRLFYFSMDTAHITCWFGDGFAEVLRVKHTDTIENAVGQCSLQSASP</sequence>